<reference evidence="2 3" key="1">
    <citation type="submission" date="2018-02" db="EMBL/GenBank/DDBJ databases">
        <title>Comparative genomes isolates from brazilian mangrove.</title>
        <authorList>
            <person name="Araujo J.E."/>
            <person name="Taketani R.G."/>
            <person name="Silva M.C.P."/>
            <person name="Loureco M.V."/>
            <person name="Andreote F.D."/>
        </authorList>
    </citation>
    <scope>NUCLEOTIDE SEQUENCE [LARGE SCALE GENOMIC DNA]</scope>
    <source>
        <strain evidence="2 3">Hex-1 MGV</strain>
    </source>
</reference>
<accession>A0A2S8FYM4</accession>
<dbReference type="SUPFAM" id="SSF52540">
    <property type="entry name" value="P-loop containing nucleoside triphosphate hydrolases"/>
    <property type="match status" value="1"/>
</dbReference>
<dbReference type="RefSeq" id="WP_105328550.1">
    <property type="nucleotide sequence ID" value="NZ_PUHY01000005.1"/>
</dbReference>
<dbReference type="PANTHER" id="PTHR32182:SF25">
    <property type="entry name" value="SLR1056 PROTEIN"/>
    <property type="match status" value="1"/>
</dbReference>
<gene>
    <name evidence="2" type="ORF">C5Y83_04955</name>
</gene>
<keyword evidence="2" id="KW-0067">ATP-binding</keyword>
<dbReference type="PANTHER" id="PTHR32182">
    <property type="entry name" value="DNA REPLICATION AND REPAIR PROTEIN RECF"/>
    <property type="match status" value="1"/>
</dbReference>
<dbReference type="EMBL" id="PUHY01000005">
    <property type="protein sequence ID" value="PQO37299.1"/>
    <property type="molecule type" value="Genomic_DNA"/>
</dbReference>
<dbReference type="GO" id="GO:0016887">
    <property type="term" value="F:ATP hydrolysis activity"/>
    <property type="evidence" value="ECO:0007669"/>
    <property type="project" value="InterPro"/>
</dbReference>
<comment type="caution">
    <text evidence="2">The sequence shown here is derived from an EMBL/GenBank/DDBJ whole genome shotgun (WGS) entry which is preliminary data.</text>
</comment>
<feature type="domain" description="ATPase AAA-type core" evidence="1">
    <location>
        <begin position="23"/>
        <end position="66"/>
    </location>
</feature>
<dbReference type="Pfam" id="PF13304">
    <property type="entry name" value="AAA_21"/>
    <property type="match status" value="2"/>
</dbReference>
<keyword evidence="2" id="KW-0547">Nucleotide-binding</keyword>
<dbReference type="GO" id="GO:0000731">
    <property type="term" value="P:DNA synthesis involved in DNA repair"/>
    <property type="evidence" value="ECO:0007669"/>
    <property type="project" value="TreeGrafter"/>
</dbReference>
<dbReference type="InterPro" id="IPR027417">
    <property type="entry name" value="P-loop_NTPase"/>
</dbReference>
<dbReference type="AlphaFoldDB" id="A0A2S8FYM4"/>
<dbReference type="PIRSF" id="PIRSF029347">
    <property type="entry name" value="RecF"/>
    <property type="match status" value="1"/>
</dbReference>
<dbReference type="FunFam" id="3.40.50.300:FF:002708">
    <property type="entry name" value="FeS assembly ATPase SufC"/>
    <property type="match status" value="1"/>
</dbReference>
<dbReference type="InterPro" id="IPR014555">
    <property type="entry name" value="RecF-like"/>
</dbReference>
<dbReference type="GO" id="GO:0005524">
    <property type="term" value="F:ATP binding"/>
    <property type="evidence" value="ECO:0007669"/>
    <property type="project" value="UniProtKB-KW"/>
</dbReference>
<dbReference type="OrthoDB" id="9814775at2"/>
<evidence type="ECO:0000259" key="1">
    <source>
        <dbReference type="Pfam" id="PF13304"/>
    </source>
</evidence>
<feature type="domain" description="ATPase AAA-type core" evidence="1">
    <location>
        <begin position="263"/>
        <end position="354"/>
    </location>
</feature>
<evidence type="ECO:0000313" key="3">
    <source>
        <dbReference type="Proteomes" id="UP000238322"/>
    </source>
</evidence>
<dbReference type="Proteomes" id="UP000238322">
    <property type="component" value="Unassembled WGS sequence"/>
</dbReference>
<organism evidence="2 3">
    <name type="scientific">Blastopirellula marina</name>
    <dbReference type="NCBI Taxonomy" id="124"/>
    <lineage>
        <taxon>Bacteria</taxon>
        <taxon>Pseudomonadati</taxon>
        <taxon>Planctomycetota</taxon>
        <taxon>Planctomycetia</taxon>
        <taxon>Pirellulales</taxon>
        <taxon>Pirellulaceae</taxon>
        <taxon>Blastopirellula</taxon>
    </lineage>
</organism>
<dbReference type="GO" id="GO:0006302">
    <property type="term" value="P:double-strand break repair"/>
    <property type="evidence" value="ECO:0007669"/>
    <property type="project" value="TreeGrafter"/>
</dbReference>
<name>A0A2S8FYM4_9BACT</name>
<proteinExistence type="predicted"/>
<evidence type="ECO:0000313" key="2">
    <source>
        <dbReference type="EMBL" id="PQO37299.1"/>
    </source>
</evidence>
<dbReference type="Gene3D" id="3.40.50.300">
    <property type="entry name" value="P-loop containing nucleotide triphosphate hydrolases"/>
    <property type="match status" value="2"/>
</dbReference>
<protein>
    <submittedName>
        <fullName evidence="2">ATP-binding protein</fullName>
    </submittedName>
</protein>
<sequence length="394" mass="43482">MIQQLAIAGYRSIRSIILKLGQLNVVTGANGCGKSNLYRSLRMLADAAHGELVRSLARDGGFSSVLWAGPEMITEDAEALSAPMKRKKPVSLRLGFTSHEYSYALDLGGPVPRKYLDPAAGMQLSTFRNDPVMKRECLWRGNRMLPSYLCADRRNEMLRCRNAEGAWREVGVPLSLQASMLTEYSDPFEGPELIVMREIIRSWRFYDSFRTDPDAPARRVNVGTWTPVLGNDGSDLAAALQTIREMGNGGPLVEAIDDAFPGSLLNITNTHVGLQLTLEQPGMMRELTAAELSDGTLRYLLLVAALLTPQPPKLLVLNEPEMSLHPDLIPALARLILSAAGQSQVIVVTHSEKLAEHLAEWDLCRRIPLEKCSGETILQGGDLLDQVGWKWPSR</sequence>
<dbReference type="FunFam" id="3.40.50.300:FF:002534">
    <property type="entry name" value="Putative RecF protein"/>
    <property type="match status" value="1"/>
</dbReference>
<dbReference type="InterPro" id="IPR003959">
    <property type="entry name" value="ATPase_AAA_core"/>
</dbReference>